<evidence type="ECO:0000313" key="2">
    <source>
        <dbReference type="Proteomes" id="UP000688947"/>
    </source>
</evidence>
<reference evidence="1" key="1">
    <citation type="submission" date="2021-01" db="EMBL/GenBank/DDBJ databases">
        <title>Phytophthora aleatoria, a newly-described species from Pinus radiata is distinct from Phytophthora cactorum isolates based on comparative genomics.</title>
        <authorList>
            <person name="Mcdougal R."/>
            <person name="Panda P."/>
            <person name="Williams N."/>
            <person name="Studholme D.J."/>
        </authorList>
    </citation>
    <scope>NUCLEOTIDE SEQUENCE</scope>
    <source>
        <strain evidence="1">NZFS 3830</strain>
    </source>
</reference>
<comment type="caution">
    <text evidence="1">The sequence shown here is derived from an EMBL/GenBank/DDBJ whole genome shotgun (WGS) entry which is preliminary data.</text>
</comment>
<organism evidence="1 2">
    <name type="scientific">Phytophthora cactorum</name>
    <dbReference type="NCBI Taxonomy" id="29920"/>
    <lineage>
        <taxon>Eukaryota</taxon>
        <taxon>Sar</taxon>
        <taxon>Stramenopiles</taxon>
        <taxon>Oomycota</taxon>
        <taxon>Peronosporomycetes</taxon>
        <taxon>Peronosporales</taxon>
        <taxon>Peronosporaceae</taxon>
        <taxon>Phytophthora</taxon>
    </lineage>
</organism>
<gene>
    <name evidence="1" type="ORF">JG687_00018126</name>
</gene>
<protein>
    <submittedName>
        <fullName evidence="1">Uncharacterized protein</fullName>
    </submittedName>
</protein>
<evidence type="ECO:0000313" key="1">
    <source>
        <dbReference type="EMBL" id="KAG6943971.1"/>
    </source>
</evidence>
<dbReference type="AlphaFoldDB" id="A0A8T1TQB6"/>
<sequence>MNVLDLGLFNSLQSIQYRTPTYKIDSLITAVEKAYRDLPSITIDKCFWTAQKILERVIACGGDNTYKLPRVSKHHIRNGVLP</sequence>
<accession>A0A8T1TQB6</accession>
<name>A0A8T1TQB6_9STRA</name>
<proteinExistence type="predicted"/>
<dbReference type="Proteomes" id="UP000688947">
    <property type="component" value="Unassembled WGS sequence"/>
</dbReference>
<dbReference type="OrthoDB" id="112314at2759"/>
<dbReference type="PANTHER" id="PTHR47169">
    <property type="entry name" value="OS01G0541250 PROTEIN"/>
    <property type="match status" value="1"/>
</dbReference>
<dbReference type="EMBL" id="JAENGZ010002357">
    <property type="protein sequence ID" value="KAG6943971.1"/>
    <property type="molecule type" value="Genomic_DNA"/>
</dbReference>
<feature type="non-terminal residue" evidence="1">
    <location>
        <position position="82"/>
    </location>
</feature>
<dbReference type="PANTHER" id="PTHR47169:SF2">
    <property type="entry name" value="OS01G0541250 PROTEIN"/>
    <property type="match status" value="1"/>
</dbReference>